<proteinExistence type="predicted"/>
<evidence type="ECO:0000256" key="4">
    <source>
        <dbReference type="ARBA" id="ARBA00023002"/>
    </source>
</evidence>
<gene>
    <name evidence="5" type="ORF">KQX54_016259</name>
</gene>
<dbReference type="PANTHER" id="PTHR44085:SF2">
    <property type="entry name" value="SEPIAPTERIN REDUCTASE"/>
    <property type="match status" value="1"/>
</dbReference>
<protein>
    <submittedName>
        <fullName evidence="5">Uncharacterized protein</fullName>
    </submittedName>
</protein>
<dbReference type="Pfam" id="PF00106">
    <property type="entry name" value="adh_short"/>
    <property type="match status" value="1"/>
</dbReference>
<dbReference type="AlphaFoldDB" id="A0AAV7IDZ1"/>
<dbReference type="GO" id="GO:0006729">
    <property type="term" value="P:tetrahydrobiopterin biosynthetic process"/>
    <property type="evidence" value="ECO:0007669"/>
    <property type="project" value="TreeGrafter"/>
</dbReference>
<evidence type="ECO:0000256" key="2">
    <source>
        <dbReference type="ARBA" id="ARBA00022490"/>
    </source>
</evidence>
<dbReference type="InterPro" id="IPR002347">
    <property type="entry name" value="SDR_fam"/>
</dbReference>
<comment type="subcellular location">
    <subcellularLocation>
        <location evidence="1">Cytoplasm</location>
    </subcellularLocation>
</comment>
<sequence length="211" mass="23825">MGPEFFLIGKIFVLITGASKGIGREFAITFSRIAERDSHFLLIARNETGLRETKSKMSSNVSVDYVKITTKRISPDEYDHAIIIHNVGTSGDLSQLTNEMNNFRVWEKIYDLNVFSPAILNSVFMKIFNDNVRAKKLVINMSSLAAKIPLSSMGYYCSAKAAREMYFKVFAKEFPEVNVLNYSPFLTETDFLRAPGSINRTTELPELINLA</sequence>
<dbReference type="PRINTS" id="PR00081">
    <property type="entry name" value="GDHRDH"/>
</dbReference>
<reference evidence="5 6" key="1">
    <citation type="journal article" date="2021" name="J. Hered.">
        <title>A chromosome-level genome assembly of the parasitoid wasp, Cotesia glomerata (Hymenoptera: Braconidae).</title>
        <authorList>
            <person name="Pinto B.J."/>
            <person name="Weis J.J."/>
            <person name="Gamble T."/>
            <person name="Ode P.J."/>
            <person name="Paul R."/>
            <person name="Zaspel J.M."/>
        </authorList>
    </citation>
    <scope>NUCLEOTIDE SEQUENCE [LARGE SCALE GENOMIC DNA]</scope>
    <source>
        <strain evidence="5">CgM1</strain>
    </source>
</reference>
<dbReference type="Gene3D" id="3.40.50.720">
    <property type="entry name" value="NAD(P)-binding Rossmann-like Domain"/>
    <property type="match status" value="1"/>
</dbReference>
<dbReference type="GO" id="GO:0005737">
    <property type="term" value="C:cytoplasm"/>
    <property type="evidence" value="ECO:0007669"/>
    <property type="project" value="UniProtKB-SubCell"/>
</dbReference>
<evidence type="ECO:0000256" key="1">
    <source>
        <dbReference type="ARBA" id="ARBA00004496"/>
    </source>
</evidence>
<evidence type="ECO:0000256" key="3">
    <source>
        <dbReference type="ARBA" id="ARBA00022857"/>
    </source>
</evidence>
<name>A0AAV7IDZ1_COTGL</name>
<dbReference type="SUPFAM" id="SSF51735">
    <property type="entry name" value="NAD(P)-binding Rossmann-fold domains"/>
    <property type="match status" value="1"/>
</dbReference>
<keyword evidence="3" id="KW-0521">NADP</keyword>
<organism evidence="5 6">
    <name type="scientific">Cotesia glomerata</name>
    <name type="common">Lepidopteran parasitic wasp</name>
    <name type="synonym">Apanteles glomeratus</name>
    <dbReference type="NCBI Taxonomy" id="32391"/>
    <lineage>
        <taxon>Eukaryota</taxon>
        <taxon>Metazoa</taxon>
        <taxon>Ecdysozoa</taxon>
        <taxon>Arthropoda</taxon>
        <taxon>Hexapoda</taxon>
        <taxon>Insecta</taxon>
        <taxon>Pterygota</taxon>
        <taxon>Neoptera</taxon>
        <taxon>Endopterygota</taxon>
        <taxon>Hymenoptera</taxon>
        <taxon>Apocrita</taxon>
        <taxon>Ichneumonoidea</taxon>
        <taxon>Braconidae</taxon>
        <taxon>Microgastrinae</taxon>
        <taxon>Cotesia</taxon>
    </lineage>
</organism>
<comment type="caution">
    <text evidence="5">The sequence shown here is derived from an EMBL/GenBank/DDBJ whole genome shotgun (WGS) entry which is preliminary data.</text>
</comment>
<keyword evidence="4" id="KW-0560">Oxidoreductase</keyword>
<dbReference type="GO" id="GO:0004757">
    <property type="term" value="F:sepiapterin reductase (NADP+) activity"/>
    <property type="evidence" value="ECO:0007669"/>
    <property type="project" value="TreeGrafter"/>
</dbReference>
<dbReference type="EMBL" id="JAHXZJ010001864">
    <property type="protein sequence ID" value="KAH0549959.1"/>
    <property type="molecule type" value="Genomic_DNA"/>
</dbReference>
<evidence type="ECO:0000313" key="6">
    <source>
        <dbReference type="Proteomes" id="UP000826195"/>
    </source>
</evidence>
<dbReference type="InterPro" id="IPR051721">
    <property type="entry name" value="Biopterin_syn/organic_redct"/>
</dbReference>
<evidence type="ECO:0000313" key="5">
    <source>
        <dbReference type="EMBL" id="KAH0549959.1"/>
    </source>
</evidence>
<keyword evidence="2" id="KW-0963">Cytoplasm</keyword>
<accession>A0AAV7IDZ1</accession>
<keyword evidence="6" id="KW-1185">Reference proteome</keyword>
<dbReference type="InterPro" id="IPR036291">
    <property type="entry name" value="NAD(P)-bd_dom_sf"/>
</dbReference>
<dbReference type="Proteomes" id="UP000826195">
    <property type="component" value="Unassembled WGS sequence"/>
</dbReference>
<dbReference type="PANTHER" id="PTHR44085">
    <property type="entry name" value="SEPIAPTERIN REDUCTASE"/>
    <property type="match status" value="1"/>
</dbReference>